<proteinExistence type="predicted"/>
<dbReference type="EMBL" id="JAPFFF010000007">
    <property type="protein sequence ID" value="KAK8886402.1"/>
    <property type="molecule type" value="Genomic_DNA"/>
</dbReference>
<evidence type="ECO:0000313" key="1">
    <source>
        <dbReference type="EMBL" id="KAK8886402.1"/>
    </source>
</evidence>
<gene>
    <name evidence="1" type="ORF">M9Y10_041865</name>
</gene>
<protein>
    <submittedName>
        <fullName evidence="1">Uncharacterized protein</fullName>
    </submittedName>
</protein>
<sequence length="166" mass="19475">YPQGEKYINGLLNAIQRNKGTLHITSRKNNDKWTRCIFKGKYFKTFPNETVYMSNGKEELESGLSLLNENVNVELPQGKYYCKELFERKMAVNGQILAIKYISQKTGQNVWSYYPPEKVDYACNDMWIHREADDINNEIILIQERSLNKKNEYSQGKDNCIKLCEE</sequence>
<keyword evidence="2" id="KW-1185">Reference proteome</keyword>
<dbReference type="Proteomes" id="UP001470230">
    <property type="component" value="Unassembled WGS sequence"/>
</dbReference>
<organism evidence="1 2">
    <name type="scientific">Tritrichomonas musculus</name>
    <dbReference type="NCBI Taxonomy" id="1915356"/>
    <lineage>
        <taxon>Eukaryota</taxon>
        <taxon>Metamonada</taxon>
        <taxon>Parabasalia</taxon>
        <taxon>Tritrichomonadida</taxon>
        <taxon>Tritrichomonadidae</taxon>
        <taxon>Tritrichomonas</taxon>
    </lineage>
</organism>
<name>A0ABR2K5J7_9EUKA</name>
<feature type="non-terminal residue" evidence="1">
    <location>
        <position position="1"/>
    </location>
</feature>
<evidence type="ECO:0000313" key="2">
    <source>
        <dbReference type="Proteomes" id="UP001470230"/>
    </source>
</evidence>
<comment type="caution">
    <text evidence="1">The sequence shown here is derived from an EMBL/GenBank/DDBJ whole genome shotgun (WGS) entry which is preliminary data.</text>
</comment>
<reference evidence="1 2" key="1">
    <citation type="submission" date="2024-04" db="EMBL/GenBank/DDBJ databases">
        <title>Tritrichomonas musculus Genome.</title>
        <authorList>
            <person name="Alves-Ferreira E."/>
            <person name="Grigg M."/>
            <person name="Lorenzi H."/>
            <person name="Galac M."/>
        </authorList>
    </citation>
    <scope>NUCLEOTIDE SEQUENCE [LARGE SCALE GENOMIC DNA]</scope>
    <source>
        <strain evidence="1 2">EAF2021</strain>
    </source>
</reference>
<accession>A0ABR2K5J7</accession>